<sequence>MARAIQIIMQPATFRALQSATNNKFSNLGDITQFQQVSG</sequence>
<proteinExistence type="predicted"/>
<protein>
    <submittedName>
        <fullName evidence="1">Uncharacterized protein</fullName>
    </submittedName>
</protein>
<organism evidence="1">
    <name type="scientific">marine metagenome</name>
    <dbReference type="NCBI Taxonomy" id="408172"/>
    <lineage>
        <taxon>unclassified sequences</taxon>
        <taxon>metagenomes</taxon>
        <taxon>ecological metagenomes</taxon>
    </lineage>
</organism>
<dbReference type="EMBL" id="UINC01151074">
    <property type="protein sequence ID" value="SVD44468.1"/>
    <property type="molecule type" value="Genomic_DNA"/>
</dbReference>
<evidence type="ECO:0000313" key="1">
    <source>
        <dbReference type="EMBL" id="SVD44468.1"/>
    </source>
</evidence>
<gene>
    <name evidence="1" type="ORF">METZ01_LOCUS397322</name>
</gene>
<feature type="non-terminal residue" evidence="1">
    <location>
        <position position="39"/>
    </location>
</feature>
<accession>A0A382VF02</accession>
<name>A0A382VF02_9ZZZZ</name>
<reference evidence="1" key="1">
    <citation type="submission" date="2018-05" db="EMBL/GenBank/DDBJ databases">
        <authorList>
            <person name="Lanie J.A."/>
            <person name="Ng W.-L."/>
            <person name="Kazmierczak K.M."/>
            <person name="Andrzejewski T.M."/>
            <person name="Davidsen T.M."/>
            <person name="Wayne K.J."/>
            <person name="Tettelin H."/>
            <person name="Glass J.I."/>
            <person name="Rusch D."/>
            <person name="Podicherti R."/>
            <person name="Tsui H.-C.T."/>
            <person name="Winkler M.E."/>
        </authorList>
    </citation>
    <scope>NUCLEOTIDE SEQUENCE</scope>
</reference>
<dbReference type="AlphaFoldDB" id="A0A382VF02"/>